<evidence type="ECO:0000256" key="1">
    <source>
        <dbReference type="ARBA" id="ARBA00009981"/>
    </source>
</evidence>
<dbReference type="RefSeq" id="WP_308703906.1">
    <property type="nucleotide sequence ID" value="NZ_AP027463.1"/>
</dbReference>
<organism evidence="3 4">
    <name type="scientific">Lactiplantibacillus brownii</name>
    <dbReference type="NCBI Taxonomy" id="3069269"/>
    <lineage>
        <taxon>Bacteria</taxon>
        <taxon>Bacillati</taxon>
        <taxon>Bacillota</taxon>
        <taxon>Bacilli</taxon>
        <taxon>Lactobacillales</taxon>
        <taxon>Lactobacillaceae</taxon>
        <taxon>Lactiplantibacillus</taxon>
    </lineage>
</organism>
<dbReference type="Gene3D" id="3.40.1620.10">
    <property type="entry name" value="YefM-like domain"/>
    <property type="match status" value="1"/>
</dbReference>
<dbReference type="InterPro" id="IPR006442">
    <property type="entry name" value="Antitoxin_Phd/YefM"/>
</dbReference>
<dbReference type="SUPFAM" id="SSF143120">
    <property type="entry name" value="YefM-like"/>
    <property type="match status" value="1"/>
</dbReference>
<name>A0ABU1ABB8_9LACO</name>
<comment type="function">
    <text evidence="2">Antitoxin component of a type II toxin-antitoxin (TA) system.</text>
</comment>
<evidence type="ECO:0000256" key="2">
    <source>
        <dbReference type="RuleBase" id="RU362080"/>
    </source>
</evidence>
<comment type="caution">
    <text evidence="3">The sequence shown here is derived from an EMBL/GenBank/DDBJ whole genome shotgun (WGS) entry which is preliminary data.</text>
</comment>
<dbReference type="NCBIfam" id="TIGR01552">
    <property type="entry name" value="phd_fam"/>
    <property type="match status" value="1"/>
</dbReference>
<dbReference type="InterPro" id="IPR036165">
    <property type="entry name" value="YefM-like_sf"/>
</dbReference>
<evidence type="ECO:0000313" key="4">
    <source>
        <dbReference type="Proteomes" id="UP001227831"/>
    </source>
</evidence>
<reference evidence="3 4" key="1">
    <citation type="journal article" date="2023" name="Int. J. Syst. Evol. Microbiol.">
        <title>Lactiplantibacillus brownii sp. nov., a novel psychrotolerant species isolated from sauerkraut.</title>
        <authorList>
            <person name="Heng Y.C."/>
            <person name="Silvaraju S."/>
            <person name="Lee J.K.Y."/>
            <person name="Kittelmann S."/>
        </authorList>
    </citation>
    <scope>NUCLEOTIDE SEQUENCE [LARGE SCALE GENOMIC DNA]</scope>
    <source>
        <strain evidence="3 4">WILCCON 0030</strain>
    </source>
</reference>
<evidence type="ECO:0000313" key="3">
    <source>
        <dbReference type="EMBL" id="MDQ7938215.1"/>
    </source>
</evidence>
<comment type="similarity">
    <text evidence="1 2">Belongs to the phD/YefM antitoxin family.</text>
</comment>
<proteinExistence type="inferred from homology"/>
<dbReference type="Pfam" id="PF02604">
    <property type="entry name" value="PhdYeFM_antitox"/>
    <property type="match status" value="1"/>
</dbReference>
<accession>A0ABU1ABB8</accession>
<dbReference type="Proteomes" id="UP001227831">
    <property type="component" value="Unassembled WGS sequence"/>
</dbReference>
<protein>
    <recommendedName>
        <fullName evidence="2">Antitoxin</fullName>
    </recommendedName>
</protein>
<keyword evidence="4" id="KW-1185">Reference proteome</keyword>
<sequence>MQETFTPTSARKDLYQILKHVALDHQPVTIQQKDENLDTVILSKSDYDALQETLTLASDGTLAKVAERQHDASGVTAIDDLDWNKL</sequence>
<gene>
    <name evidence="3" type="ORF">RA086_11405</name>
</gene>
<dbReference type="EMBL" id="JAVCWF010000001">
    <property type="protein sequence ID" value="MDQ7938215.1"/>
    <property type="molecule type" value="Genomic_DNA"/>
</dbReference>